<evidence type="ECO:0000313" key="3">
    <source>
        <dbReference type="Proteomes" id="UP000061569"/>
    </source>
</evidence>
<proteinExistence type="predicted"/>
<dbReference type="STRING" id="69.GLE_4645"/>
<organism evidence="2 3">
    <name type="scientific">Lysobacter enzymogenes</name>
    <dbReference type="NCBI Taxonomy" id="69"/>
    <lineage>
        <taxon>Bacteria</taxon>
        <taxon>Pseudomonadati</taxon>
        <taxon>Pseudomonadota</taxon>
        <taxon>Gammaproteobacteria</taxon>
        <taxon>Lysobacterales</taxon>
        <taxon>Lysobacteraceae</taxon>
        <taxon>Lysobacter</taxon>
    </lineage>
</organism>
<reference evidence="2 3" key="1">
    <citation type="submission" date="2015-11" db="EMBL/GenBank/DDBJ databases">
        <title>Genome sequences of Lysobacter enzymogenes strain C3 and Lysobacter antibioticus ATCC 29479.</title>
        <authorList>
            <person name="Kobayashi D.Y."/>
        </authorList>
    </citation>
    <scope>NUCLEOTIDE SEQUENCE [LARGE SCALE GENOMIC DNA]</scope>
    <source>
        <strain evidence="2 3">C3</strain>
    </source>
</reference>
<sequence length="279" mass="29216">MSAAADVSSRGAEAAPRWRPLGQADADWLRERAAQALRAWQDEWFDAGAFDVLDAQAFAPGQAFADGGACWRAGTSLAAQTEPGAWKRHALAAMALSAQADAQVPEALLAPLQAQMLDALLARLADALADGSPGVRAGFERALPGDNPGFAAGGVRLRIGTARDPQLLDLYCAAELAWTRPLSAAPAAKPAAPTARAEALGDNPVRLSAVLGRCRLTALQLSELAVGDVLTTAQSLHEPIALRLHADGVAPRTIAHGRPGRAQQRLSIELTTLQQKRTP</sequence>
<evidence type="ECO:0000259" key="1">
    <source>
        <dbReference type="Pfam" id="PF01052"/>
    </source>
</evidence>
<keyword evidence="2" id="KW-0969">Cilium</keyword>
<dbReference type="KEGG" id="lez:GLE_4645"/>
<feature type="domain" description="Flagellar motor switch protein FliN-like C-terminal" evidence="1">
    <location>
        <begin position="199"/>
        <end position="272"/>
    </location>
</feature>
<dbReference type="AlphaFoldDB" id="A0A0S2DN36"/>
<keyword evidence="2" id="KW-0282">Flagellum</keyword>
<dbReference type="PATRIC" id="fig|69.6.peg.4581"/>
<dbReference type="InterPro" id="IPR036429">
    <property type="entry name" value="SpoA-like_sf"/>
</dbReference>
<dbReference type="Gene3D" id="2.30.330.10">
    <property type="entry name" value="SpoA-like"/>
    <property type="match status" value="1"/>
</dbReference>
<evidence type="ECO:0000313" key="2">
    <source>
        <dbReference type="EMBL" id="ALN59986.1"/>
    </source>
</evidence>
<dbReference type="OrthoDB" id="9974344at2"/>
<dbReference type="InterPro" id="IPR001543">
    <property type="entry name" value="FliN-like_C"/>
</dbReference>
<accession>A0A0S2DN36</accession>
<dbReference type="Proteomes" id="UP000061569">
    <property type="component" value="Chromosome"/>
</dbReference>
<name>A0A0S2DN36_LYSEN</name>
<dbReference type="EMBL" id="CP013140">
    <property type="protein sequence ID" value="ALN59986.1"/>
    <property type="molecule type" value="Genomic_DNA"/>
</dbReference>
<gene>
    <name evidence="2" type="primary">fliM</name>
    <name evidence="2" type="ORF">GLE_4645</name>
</gene>
<keyword evidence="2" id="KW-0966">Cell projection</keyword>
<dbReference type="Pfam" id="PF01052">
    <property type="entry name" value="FliMN_C"/>
    <property type="match status" value="1"/>
</dbReference>
<protein>
    <submittedName>
        <fullName evidence="2">Flagellar C-ring protein</fullName>
    </submittedName>
</protein>
<dbReference type="SUPFAM" id="SSF101801">
    <property type="entry name" value="Surface presentation of antigens (SPOA)"/>
    <property type="match status" value="1"/>
</dbReference>